<dbReference type="EMBL" id="UIDD01000010">
    <property type="protein sequence ID" value="SUQ64967.1"/>
    <property type="molecule type" value="Genomic_DNA"/>
</dbReference>
<dbReference type="Proteomes" id="UP000255177">
    <property type="component" value="Unassembled WGS sequence"/>
</dbReference>
<accession>A0A380T408</accession>
<name>A0A380T408_9PSED</name>
<proteinExistence type="predicted"/>
<keyword evidence="2" id="KW-1185">Reference proteome</keyword>
<protein>
    <submittedName>
        <fullName evidence="1">Uncharacterized protein</fullName>
    </submittedName>
</protein>
<dbReference type="AlphaFoldDB" id="A0A380T408"/>
<gene>
    <name evidence="1" type="ORF">CCOS864_04437</name>
</gene>
<evidence type="ECO:0000313" key="2">
    <source>
        <dbReference type="Proteomes" id="UP000255177"/>
    </source>
</evidence>
<organism evidence="1 2">
    <name type="scientific">Pseudomonas wadenswilerensis</name>
    <dbReference type="NCBI Taxonomy" id="1785161"/>
    <lineage>
        <taxon>Bacteria</taxon>
        <taxon>Pseudomonadati</taxon>
        <taxon>Pseudomonadota</taxon>
        <taxon>Gammaproteobacteria</taxon>
        <taxon>Pseudomonadales</taxon>
        <taxon>Pseudomonadaceae</taxon>
        <taxon>Pseudomonas</taxon>
    </lineage>
</organism>
<evidence type="ECO:0000313" key="1">
    <source>
        <dbReference type="EMBL" id="SUQ64967.1"/>
    </source>
</evidence>
<reference evidence="2" key="1">
    <citation type="submission" date="2018-07" db="EMBL/GenBank/DDBJ databases">
        <authorList>
            <person name="Blom J."/>
        </authorList>
    </citation>
    <scope>NUCLEOTIDE SEQUENCE [LARGE SCALE GENOMIC DNA]</scope>
    <source>
        <strain evidence="2">CCOS 864</strain>
    </source>
</reference>
<dbReference type="RefSeq" id="WP_115088449.1">
    <property type="nucleotide sequence ID" value="NZ_CBCSFG010000018.1"/>
</dbReference>
<sequence length="92" mass="10530">MLDISYLSDVLSDKPYLQLSDAEVKRVQGAFIELREKTGLYIDPYGRSRIYPRQQKMLIALLLQDIDRDVFAFVDFLKVSSDADEVLLADGD</sequence>